<dbReference type="Proteomes" id="UP000230903">
    <property type="component" value="Unassembled WGS sequence"/>
</dbReference>
<evidence type="ECO:0000313" key="2">
    <source>
        <dbReference type="Proteomes" id="UP000230903"/>
    </source>
</evidence>
<protein>
    <submittedName>
        <fullName evidence="1">Uncharacterized protein</fullName>
    </submittedName>
</protein>
<comment type="caution">
    <text evidence="1">The sequence shown here is derived from an EMBL/GenBank/DDBJ whole genome shotgun (WGS) entry which is preliminary data.</text>
</comment>
<sequence length="67" mass="7576">MTKVYYYDKRGCEMGNSVIHFVRAQSQQWFNTPPFEAAKSELGKLRPIPLGLPCGTFIAEMRTGGHL</sequence>
<dbReference type="AlphaFoldDB" id="A0A2H0UNJ2"/>
<reference evidence="2" key="1">
    <citation type="submission" date="2017-09" db="EMBL/GenBank/DDBJ databases">
        <title>Depth-based differentiation of microbial function through sediment-hosted aquifers and enrichment of novel symbionts in the deep terrestrial subsurface.</title>
        <authorList>
            <person name="Probst A.J."/>
            <person name="Ladd B."/>
            <person name="Jarett J.K."/>
            <person name="Geller-Mcgrath D.E."/>
            <person name="Sieber C.M.K."/>
            <person name="Emerson J.B."/>
            <person name="Anantharaman K."/>
            <person name="Thomas B.C."/>
            <person name="Malmstrom R."/>
            <person name="Stieglmeier M."/>
            <person name="Klingl A."/>
            <person name="Woyke T."/>
            <person name="Ryan C.M."/>
            <person name="Banfield J.F."/>
        </authorList>
    </citation>
    <scope>NUCLEOTIDE SEQUENCE [LARGE SCALE GENOMIC DNA]</scope>
</reference>
<name>A0A2H0UNJ2_9BACT</name>
<gene>
    <name evidence="1" type="ORF">COU10_01655</name>
</gene>
<organism evidence="1 2">
    <name type="scientific">Candidatus Harrisonbacteria bacterium CG10_big_fil_rev_8_21_14_0_10_45_28</name>
    <dbReference type="NCBI Taxonomy" id="1974586"/>
    <lineage>
        <taxon>Bacteria</taxon>
        <taxon>Candidatus Harrisoniibacteriota</taxon>
    </lineage>
</organism>
<evidence type="ECO:0000313" key="1">
    <source>
        <dbReference type="EMBL" id="PIR87968.1"/>
    </source>
</evidence>
<proteinExistence type="predicted"/>
<accession>A0A2H0UNJ2</accession>
<dbReference type="EMBL" id="PFBC01000028">
    <property type="protein sequence ID" value="PIR87968.1"/>
    <property type="molecule type" value="Genomic_DNA"/>
</dbReference>